<evidence type="ECO:0000256" key="2">
    <source>
        <dbReference type="ARBA" id="ARBA00010139"/>
    </source>
</evidence>
<gene>
    <name evidence="8" type="ORF">B0J15DRAFT_545382</name>
</gene>
<evidence type="ECO:0008006" key="10">
    <source>
        <dbReference type="Google" id="ProtNLM"/>
    </source>
</evidence>
<keyword evidence="6" id="KW-0560">Oxidoreductase</keyword>
<organism evidence="8 9">
    <name type="scientific">Fusarium solani</name>
    <name type="common">Filamentous fungus</name>
    <dbReference type="NCBI Taxonomy" id="169388"/>
    <lineage>
        <taxon>Eukaryota</taxon>
        <taxon>Fungi</taxon>
        <taxon>Dikarya</taxon>
        <taxon>Ascomycota</taxon>
        <taxon>Pezizomycotina</taxon>
        <taxon>Sordariomycetes</taxon>
        <taxon>Hypocreomycetidae</taxon>
        <taxon>Hypocreales</taxon>
        <taxon>Nectriaceae</taxon>
        <taxon>Fusarium</taxon>
        <taxon>Fusarium solani species complex</taxon>
    </lineage>
</organism>
<name>A0A9P9R7U0_FUSSL</name>
<dbReference type="InterPro" id="IPR050775">
    <property type="entry name" value="FAD-binding_Monooxygenases"/>
</dbReference>
<dbReference type="Proteomes" id="UP000736672">
    <property type="component" value="Unassembled WGS sequence"/>
</dbReference>
<dbReference type="InterPro" id="IPR020946">
    <property type="entry name" value="Flavin_mOase-like"/>
</dbReference>
<evidence type="ECO:0000313" key="9">
    <source>
        <dbReference type="Proteomes" id="UP000736672"/>
    </source>
</evidence>
<keyword evidence="4" id="KW-0274">FAD</keyword>
<comment type="similarity">
    <text evidence="2">Belongs to the FAD-binding monooxygenase family.</text>
</comment>
<evidence type="ECO:0000256" key="4">
    <source>
        <dbReference type="ARBA" id="ARBA00022827"/>
    </source>
</evidence>
<dbReference type="Pfam" id="PF00743">
    <property type="entry name" value="FMO-like"/>
    <property type="match status" value="1"/>
</dbReference>
<keyword evidence="3" id="KW-0285">Flavoprotein</keyword>
<keyword evidence="7" id="KW-0503">Monooxygenase</keyword>
<protein>
    <recommendedName>
        <fullName evidence="10">FAD/NAD(P)-binding domain-containing protein</fullName>
    </recommendedName>
</protein>
<dbReference type="SUPFAM" id="SSF51905">
    <property type="entry name" value="FAD/NAD(P)-binding domain"/>
    <property type="match status" value="1"/>
</dbReference>
<dbReference type="EMBL" id="JAGTJS010000005">
    <property type="protein sequence ID" value="KAH7268523.1"/>
    <property type="molecule type" value="Genomic_DNA"/>
</dbReference>
<evidence type="ECO:0000256" key="6">
    <source>
        <dbReference type="ARBA" id="ARBA00023002"/>
    </source>
</evidence>
<dbReference type="Gene3D" id="3.50.50.60">
    <property type="entry name" value="FAD/NAD(P)-binding domain"/>
    <property type="match status" value="2"/>
</dbReference>
<evidence type="ECO:0000256" key="5">
    <source>
        <dbReference type="ARBA" id="ARBA00022857"/>
    </source>
</evidence>
<keyword evidence="9" id="KW-1185">Reference proteome</keyword>
<dbReference type="InterPro" id="IPR036188">
    <property type="entry name" value="FAD/NAD-bd_sf"/>
</dbReference>
<evidence type="ECO:0000256" key="7">
    <source>
        <dbReference type="ARBA" id="ARBA00023033"/>
    </source>
</evidence>
<dbReference type="AlphaFoldDB" id="A0A9P9R7U0"/>
<proteinExistence type="inferred from homology"/>
<accession>A0A9P9R7U0</accession>
<dbReference type="OrthoDB" id="66881at2759"/>
<sequence>MNGHVNSSTDSEVVADIIIVGAGFGGCYALHELRNMGYTVKLLEAGSDFGGVWHFNKYPGARVDSDTPLYQLSLPQAWRGFSFRERFPGHQELRDYFMHIAEALDLRKDAIFNTRVIDARFNTESNGWVLRAENGLVAKSRYVVFATGTTNKPYIPSFPGIDKFSGKVIHPAAWPDNLDLKGKKVGLVGQGASGLQILQDIAKEDCDVTVFVRNPPTALPMNQRSLSHEESEELKNSYEALFYHGKYRDDAGYSFNTPVGSFYQTTPEERRERYEELWSRGSYAFLLSMYPEHHYDKKSNAELYQFWVEKVRARISDPSKRDIMAPLEQFQWIGAKRPNLEMDYYETLDQPNVKLVSLKKSAIKEFVSDGIVTSTEGVDEHHELDLVIVATGYDSVTGSLYEMNVTDKTGTKLKENWKDGIYTWLGMMAPGLPNAFMLYGPQAPSGLANGPPFLELQVEWLVNFLQKLEKEKATTVEVSSEAAVEYRQKNIDAYSHSLISETPSWWNGSNIPGKNKEPLFWVGGLQAWRQESLKGLEDWSRFVLAKK</sequence>
<dbReference type="GO" id="GO:0050660">
    <property type="term" value="F:flavin adenine dinucleotide binding"/>
    <property type="evidence" value="ECO:0007669"/>
    <property type="project" value="InterPro"/>
</dbReference>
<comment type="cofactor">
    <cofactor evidence="1">
        <name>FAD</name>
        <dbReference type="ChEBI" id="CHEBI:57692"/>
    </cofactor>
</comment>
<dbReference type="PRINTS" id="PR00411">
    <property type="entry name" value="PNDRDTASEI"/>
</dbReference>
<dbReference type="GO" id="GO:0004499">
    <property type="term" value="F:N,N-dimethylaniline monooxygenase activity"/>
    <property type="evidence" value="ECO:0007669"/>
    <property type="project" value="InterPro"/>
</dbReference>
<evidence type="ECO:0000256" key="1">
    <source>
        <dbReference type="ARBA" id="ARBA00001974"/>
    </source>
</evidence>
<evidence type="ECO:0000313" key="8">
    <source>
        <dbReference type="EMBL" id="KAH7268523.1"/>
    </source>
</evidence>
<keyword evidence="5" id="KW-0521">NADP</keyword>
<evidence type="ECO:0000256" key="3">
    <source>
        <dbReference type="ARBA" id="ARBA00022630"/>
    </source>
</evidence>
<dbReference type="GO" id="GO:0050661">
    <property type="term" value="F:NADP binding"/>
    <property type="evidence" value="ECO:0007669"/>
    <property type="project" value="InterPro"/>
</dbReference>
<dbReference type="PANTHER" id="PTHR43098:SF3">
    <property type="entry name" value="L-ORNITHINE N(5)-MONOOXYGENASE-RELATED"/>
    <property type="match status" value="1"/>
</dbReference>
<dbReference type="PANTHER" id="PTHR43098">
    <property type="entry name" value="L-ORNITHINE N(5)-MONOOXYGENASE-RELATED"/>
    <property type="match status" value="1"/>
</dbReference>
<reference evidence="8" key="1">
    <citation type="journal article" date="2021" name="Nat. Commun.">
        <title>Genetic determinants of endophytism in the Arabidopsis root mycobiome.</title>
        <authorList>
            <person name="Mesny F."/>
            <person name="Miyauchi S."/>
            <person name="Thiergart T."/>
            <person name="Pickel B."/>
            <person name="Atanasova L."/>
            <person name="Karlsson M."/>
            <person name="Huettel B."/>
            <person name="Barry K.W."/>
            <person name="Haridas S."/>
            <person name="Chen C."/>
            <person name="Bauer D."/>
            <person name="Andreopoulos W."/>
            <person name="Pangilinan J."/>
            <person name="LaButti K."/>
            <person name="Riley R."/>
            <person name="Lipzen A."/>
            <person name="Clum A."/>
            <person name="Drula E."/>
            <person name="Henrissat B."/>
            <person name="Kohler A."/>
            <person name="Grigoriev I.V."/>
            <person name="Martin F.M."/>
            <person name="Hacquard S."/>
        </authorList>
    </citation>
    <scope>NUCLEOTIDE SEQUENCE</scope>
    <source>
        <strain evidence="8">FSSC 5 MPI-SDFR-AT-0091</strain>
    </source>
</reference>
<comment type="caution">
    <text evidence="8">The sequence shown here is derived from an EMBL/GenBank/DDBJ whole genome shotgun (WGS) entry which is preliminary data.</text>
</comment>